<dbReference type="PATRIC" id="fig|65700.7.peg.2439"/>
<dbReference type="AlphaFoldDB" id="A0A0M2KE95"/>
<comment type="caution">
    <text evidence="1">The sequence shown here is derived from an EMBL/GenBank/DDBJ whole genome shotgun (WGS) entry which is preliminary data.</text>
</comment>
<sequence length="61" mass="6787">MGAFAFTVPQRNEISIEIDDEGFVEISQSDGSMEDDNLNTIRVHKTDLEFLIIGLQEAAKS</sequence>
<keyword evidence="2" id="KW-1185">Reference proteome</keyword>
<organism evidence="1 2">
    <name type="scientific">Erwinia tracheiphila</name>
    <dbReference type="NCBI Taxonomy" id="65700"/>
    <lineage>
        <taxon>Bacteria</taxon>
        <taxon>Pseudomonadati</taxon>
        <taxon>Pseudomonadota</taxon>
        <taxon>Gammaproteobacteria</taxon>
        <taxon>Enterobacterales</taxon>
        <taxon>Erwiniaceae</taxon>
        <taxon>Erwinia</taxon>
    </lineage>
</organism>
<accession>A0A0M2KE95</accession>
<name>A0A0M2KE95_9GAMM</name>
<dbReference type="Proteomes" id="UP000033924">
    <property type="component" value="Unassembled WGS sequence"/>
</dbReference>
<protein>
    <submittedName>
        <fullName evidence="1">Uncharacterized protein</fullName>
    </submittedName>
</protein>
<gene>
    <name evidence="1" type="ORF">SY86_09685</name>
</gene>
<dbReference type="EMBL" id="JXNU01000003">
    <property type="protein sequence ID" value="KKF35637.1"/>
    <property type="molecule type" value="Genomic_DNA"/>
</dbReference>
<evidence type="ECO:0000313" key="2">
    <source>
        <dbReference type="Proteomes" id="UP000033924"/>
    </source>
</evidence>
<reference evidence="1 2" key="1">
    <citation type="submission" date="2015-01" db="EMBL/GenBank/DDBJ databases">
        <title>Erwinia tracheiphila.</title>
        <authorList>
            <person name="Shapiro L.R."/>
        </authorList>
    </citation>
    <scope>NUCLEOTIDE SEQUENCE [LARGE SCALE GENOMIC DNA]</scope>
    <source>
        <strain evidence="1 2">BuffGH</strain>
    </source>
</reference>
<evidence type="ECO:0000313" key="1">
    <source>
        <dbReference type="EMBL" id="KKF35637.1"/>
    </source>
</evidence>
<proteinExistence type="predicted"/>
<dbReference type="RefSeq" id="WP_016192918.1">
    <property type="nucleotide sequence ID" value="NZ_CP089932.1"/>
</dbReference>